<reference evidence="1" key="2">
    <citation type="journal article" date="2015" name="Fish Shellfish Immunol.">
        <title>Early steps in the European eel (Anguilla anguilla)-Vibrio vulnificus interaction in the gills: Role of the RtxA13 toxin.</title>
        <authorList>
            <person name="Callol A."/>
            <person name="Pajuelo D."/>
            <person name="Ebbesson L."/>
            <person name="Teles M."/>
            <person name="MacKenzie S."/>
            <person name="Amaro C."/>
        </authorList>
    </citation>
    <scope>NUCLEOTIDE SEQUENCE</scope>
</reference>
<dbReference type="AlphaFoldDB" id="A0A0E9VWU4"/>
<sequence length="39" mass="4552">MQERTSFMVRTRMSVTDITFFLNTPINRAIANCIGMKTR</sequence>
<reference evidence="1" key="1">
    <citation type="submission" date="2014-11" db="EMBL/GenBank/DDBJ databases">
        <authorList>
            <person name="Amaro Gonzalez C."/>
        </authorList>
    </citation>
    <scope>NUCLEOTIDE SEQUENCE</scope>
</reference>
<protein>
    <submittedName>
        <fullName evidence="1">Uncharacterized protein</fullName>
    </submittedName>
</protein>
<organism evidence="1">
    <name type="scientific">Anguilla anguilla</name>
    <name type="common">European freshwater eel</name>
    <name type="synonym">Muraena anguilla</name>
    <dbReference type="NCBI Taxonomy" id="7936"/>
    <lineage>
        <taxon>Eukaryota</taxon>
        <taxon>Metazoa</taxon>
        <taxon>Chordata</taxon>
        <taxon>Craniata</taxon>
        <taxon>Vertebrata</taxon>
        <taxon>Euteleostomi</taxon>
        <taxon>Actinopterygii</taxon>
        <taxon>Neopterygii</taxon>
        <taxon>Teleostei</taxon>
        <taxon>Anguilliformes</taxon>
        <taxon>Anguillidae</taxon>
        <taxon>Anguilla</taxon>
    </lineage>
</organism>
<name>A0A0E9VWU4_ANGAN</name>
<proteinExistence type="predicted"/>
<dbReference type="EMBL" id="GBXM01026036">
    <property type="protein sequence ID" value="JAH82541.1"/>
    <property type="molecule type" value="Transcribed_RNA"/>
</dbReference>
<evidence type="ECO:0000313" key="1">
    <source>
        <dbReference type="EMBL" id="JAH82541.1"/>
    </source>
</evidence>
<accession>A0A0E9VWU4</accession>